<dbReference type="RefSeq" id="XP_005835322.1">
    <property type="nucleotide sequence ID" value="XM_005835265.1"/>
</dbReference>
<gene>
    <name evidence="10" type="ORF">GUITHDRAFT_151863</name>
</gene>
<dbReference type="EMBL" id="JH992986">
    <property type="protein sequence ID" value="EKX48342.1"/>
    <property type="molecule type" value="Genomic_DNA"/>
</dbReference>
<keyword evidence="3" id="KW-0238">DNA-binding</keyword>
<evidence type="ECO:0000256" key="3">
    <source>
        <dbReference type="ARBA" id="ARBA00023125"/>
    </source>
</evidence>
<keyword evidence="4" id="KW-0804">Transcription</keyword>
<keyword evidence="7" id="KW-0175">Coiled coil</keyword>
<comment type="similarity">
    <text evidence="6">Belongs to the HSF family.</text>
</comment>
<feature type="compositionally biased region" description="Polar residues" evidence="8">
    <location>
        <begin position="239"/>
        <end position="253"/>
    </location>
</feature>
<dbReference type="InterPro" id="IPR000232">
    <property type="entry name" value="HSF_DNA-bd"/>
</dbReference>
<dbReference type="AlphaFoldDB" id="L1JJ69"/>
<accession>L1JJ69</accession>
<dbReference type="Proteomes" id="UP000011087">
    <property type="component" value="Unassembled WGS sequence"/>
</dbReference>
<evidence type="ECO:0000256" key="8">
    <source>
        <dbReference type="SAM" id="MobiDB-lite"/>
    </source>
</evidence>
<organism evidence="10">
    <name type="scientific">Guillardia theta (strain CCMP2712)</name>
    <name type="common">Cryptophyte</name>
    <dbReference type="NCBI Taxonomy" id="905079"/>
    <lineage>
        <taxon>Eukaryota</taxon>
        <taxon>Cryptophyceae</taxon>
        <taxon>Pyrenomonadales</taxon>
        <taxon>Geminigeraceae</taxon>
        <taxon>Guillardia</taxon>
    </lineage>
</organism>
<sequence>MEENRQNVPSFIGKLALMLQDQSAAPFVTWSPNGEALLIVDPSSFATQILPRYFKHSNFASFVRQLNLYGFHKTSQEPDVCEFAHPMFKQGNEHLFKDIRRKIATNNASEKEVLGRSKNDFDRTAVDKLFNDIHDLRSKHKKLEAVFMEKEEENKRIYSQMVESKVRQENLECRIGKMATVLDRACKTFSMRNAEEFHEIEIEFKAFKRQRHEGHAESHEAMNDQTDSLLQSLMDILNKNPNAGPNSVPNSPKLQDDANHPVLNRHGPREDVQVAKMDKNIRLPPIALALKNIVSSDTKGEQVGVPPLDKEALMGVQTLLLLARC</sequence>
<evidence type="ECO:0000256" key="1">
    <source>
        <dbReference type="ARBA" id="ARBA00004123"/>
    </source>
</evidence>
<dbReference type="OMA" id="QNTQTKM"/>
<feature type="region of interest" description="Disordered" evidence="8">
    <location>
        <begin position="239"/>
        <end position="270"/>
    </location>
</feature>
<dbReference type="KEGG" id="gtt:GUITHDRAFT_151863"/>
<dbReference type="PANTHER" id="PTHR10015:SF427">
    <property type="entry name" value="HEAT SHOCK FACTOR PROTEIN"/>
    <property type="match status" value="1"/>
</dbReference>
<dbReference type="GO" id="GO:0005634">
    <property type="term" value="C:nucleus"/>
    <property type="evidence" value="ECO:0007669"/>
    <property type="project" value="UniProtKB-SubCell"/>
</dbReference>
<keyword evidence="12" id="KW-1185">Reference proteome</keyword>
<name>L1JJ69_GUITC</name>
<dbReference type="GO" id="GO:0003700">
    <property type="term" value="F:DNA-binding transcription factor activity"/>
    <property type="evidence" value="ECO:0007669"/>
    <property type="project" value="InterPro"/>
</dbReference>
<dbReference type="PaxDb" id="55529-EKX48342"/>
<comment type="subcellular location">
    <subcellularLocation>
        <location evidence="1">Nucleus</location>
    </subcellularLocation>
</comment>
<dbReference type="InterPro" id="IPR036390">
    <property type="entry name" value="WH_DNA-bd_sf"/>
</dbReference>
<evidence type="ECO:0000313" key="11">
    <source>
        <dbReference type="EnsemblProtists" id="EKX48342"/>
    </source>
</evidence>
<protein>
    <recommendedName>
        <fullName evidence="9">HSF-type DNA-binding domain-containing protein</fullName>
    </recommendedName>
</protein>
<evidence type="ECO:0000256" key="7">
    <source>
        <dbReference type="SAM" id="Coils"/>
    </source>
</evidence>
<feature type="domain" description="HSF-type DNA-binding" evidence="9">
    <location>
        <begin position="7"/>
        <end position="102"/>
    </location>
</feature>
<dbReference type="HOGENOM" id="CLU_856478_0_0_1"/>
<evidence type="ECO:0000256" key="5">
    <source>
        <dbReference type="ARBA" id="ARBA00023242"/>
    </source>
</evidence>
<evidence type="ECO:0000256" key="6">
    <source>
        <dbReference type="RuleBase" id="RU004020"/>
    </source>
</evidence>
<evidence type="ECO:0000259" key="9">
    <source>
        <dbReference type="SMART" id="SM00415"/>
    </source>
</evidence>
<dbReference type="GeneID" id="17304929"/>
<dbReference type="Pfam" id="PF00447">
    <property type="entry name" value="HSF_DNA-bind"/>
    <property type="match status" value="1"/>
</dbReference>
<dbReference type="Gene3D" id="1.10.10.10">
    <property type="entry name" value="Winged helix-like DNA-binding domain superfamily/Winged helix DNA-binding domain"/>
    <property type="match status" value="1"/>
</dbReference>
<dbReference type="FunFam" id="1.10.10.10:FF:000027">
    <property type="entry name" value="Heat shock transcription factor 1"/>
    <property type="match status" value="1"/>
</dbReference>
<proteinExistence type="inferred from homology"/>
<dbReference type="OrthoDB" id="60033at2759"/>
<dbReference type="GO" id="GO:0043565">
    <property type="term" value="F:sequence-specific DNA binding"/>
    <property type="evidence" value="ECO:0007669"/>
    <property type="project" value="InterPro"/>
</dbReference>
<dbReference type="STRING" id="905079.L1JJ69"/>
<keyword evidence="5" id="KW-0539">Nucleus</keyword>
<feature type="coiled-coil region" evidence="7">
    <location>
        <begin position="126"/>
        <end position="153"/>
    </location>
</feature>
<evidence type="ECO:0000256" key="2">
    <source>
        <dbReference type="ARBA" id="ARBA00023015"/>
    </source>
</evidence>
<dbReference type="SMART" id="SM00415">
    <property type="entry name" value="HSF"/>
    <property type="match status" value="1"/>
</dbReference>
<dbReference type="EnsemblProtists" id="EKX48342">
    <property type="protein sequence ID" value="EKX48342"/>
    <property type="gene ID" value="GUITHDRAFT_151863"/>
</dbReference>
<reference evidence="11" key="3">
    <citation type="submission" date="2015-06" db="UniProtKB">
        <authorList>
            <consortium name="EnsemblProtists"/>
        </authorList>
    </citation>
    <scope>IDENTIFICATION</scope>
</reference>
<dbReference type="SUPFAM" id="SSF46785">
    <property type="entry name" value="Winged helix' DNA-binding domain"/>
    <property type="match status" value="1"/>
</dbReference>
<reference evidence="12" key="2">
    <citation type="submission" date="2012-11" db="EMBL/GenBank/DDBJ databases">
        <authorList>
            <person name="Kuo A."/>
            <person name="Curtis B.A."/>
            <person name="Tanifuji G."/>
            <person name="Burki F."/>
            <person name="Gruber A."/>
            <person name="Irimia M."/>
            <person name="Maruyama S."/>
            <person name="Arias M.C."/>
            <person name="Ball S.G."/>
            <person name="Gile G.H."/>
            <person name="Hirakawa Y."/>
            <person name="Hopkins J.F."/>
            <person name="Rensing S.A."/>
            <person name="Schmutz J."/>
            <person name="Symeonidi A."/>
            <person name="Elias M."/>
            <person name="Eveleigh R.J."/>
            <person name="Herman E.K."/>
            <person name="Klute M.J."/>
            <person name="Nakayama T."/>
            <person name="Obornik M."/>
            <person name="Reyes-Prieto A."/>
            <person name="Armbrust E.V."/>
            <person name="Aves S.J."/>
            <person name="Beiko R.G."/>
            <person name="Coutinho P."/>
            <person name="Dacks J.B."/>
            <person name="Durnford D.G."/>
            <person name="Fast N.M."/>
            <person name="Green B.R."/>
            <person name="Grisdale C."/>
            <person name="Hempe F."/>
            <person name="Henrissat B."/>
            <person name="Hoppner M.P."/>
            <person name="Ishida K.-I."/>
            <person name="Kim E."/>
            <person name="Koreny L."/>
            <person name="Kroth P.G."/>
            <person name="Liu Y."/>
            <person name="Malik S.-B."/>
            <person name="Maier U.G."/>
            <person name="McRose D."/>
            <person name="Mock T."/>
            <person name="Neilson J.A."/>
            <person name="Onodera N.T."/>
            <person name="Poole A.M."/>
            <person name="Pritham E.J."/>
            <person name="Richards T.A."/>
            <person name="Rocap G."/>
            <person name="Roy S.W."/>
            <person name="Sarai C."/>
            <person name="Schaack S."/>
            <person name="Shirato S."/>
            <person name="Slamovits C.H."/>
            <person name="Spencer D.F."/>
            <person name="Suzuki S."/>
            <person name="Worden A.Z."/>
            <person name="Zauner S."/>
            <person name="Barry K."/>
            <person name="Bell C."/>
            <person name="Bharti A.K."/>
            <person name="Crow J.A."/>
            <person name="Grimwood J."/>
            <person name="Kramer R."/>
            <person name="Lindquist E."/>
            <person name="Lucas S."/>
            <person name="Salamov A."/>
            <person name="McFadden G.I."/>
            <person name="Lane C.E."/>
            <person name="Keeling P.J."/>
            <person name="Gray M.W."/>
            <person name="Grigoriev I.V."/>
            <person name="Archibald J.M."/>
        </authorList>
    </citation>
    <scope>NUCLEOTIDE SEQUENCE</scope>
    <source>
        <strain evidence="12">CCMP2712</strain>
    </source>
</reference>
<evidence type="ECO:0000313" key="12">
    <source>
        <dbReference type="Proteomes" id="UP000011087"/>
    </source>
</evidence>
<reference evidence="10 12" key="1">
    <citation type="journal article" date="2012" name="Nature">
        <title>Algal genomes reveal evolutionary mosaicism and the fate of nucleomorphs.</title>
        <authorList>
            <consortium name="DOE Joint Genome Institute"/>
            <person name="Curtis B.A."/>
            <person name="Tanifuji G."/>
            <person name="Burki F."/>
            <person name="Gruber A."/>
            <person name="Irimia M."/>
            <person name="Maruyama S."/>
            <person name="Arias M.C."/>
            <person name="Ball S.G."/>
            <person name="Gile G.H."/>
            <person name="Hirakawa Y."/>
            <person name="Hopkins J.F."/>
            <person name="Kuo A."/>
            <person name="Rensing S.A."/>
            <person name="Schmutz J."/>
            <person name="Symeonidi A."/>
            <person name="Elias M."/>
            <person name="Eveleigh R.J."/>
            <person name="Herman E.K."/>
            <person name="Klute M.J."/>
            <person name="Nakayama T."/>
            <person name="Obornik M."/>
            <person name="Reyes-Prieto A."/>
            <person name="Armbrust E.V."/>
            <person name="Aves S.J."/>
            <person name="Beiko R.G."/>
            <person name="Coutinho P."/>
            <person name="Dacks J.B."/>
            <person name="Durnford D.G."/>
            <person name="Fast N.M."/>
            <person name="Green B.R."/>
            <person name="Grisdale C.J."/>
            <person name="Hempel F."/>
            <person name="Henrissat B."/>
            <person name="Hoppner M.P."/>
            <person name="Ishida K."/>
            <person name="Kim E."/>
            <person name="Koreny L."/>
            <person name="Kroth P.G."/>
            <person name="Liu Y."/>
            <person name="Malik S.B."/>
            <person name="Maier U.G."/>
            <person name="McRose D."/>
            <person name="Mock T."/>
            <person name="Neilson J.A."/>
            <person name="Onodera N.T."/>
            <person name="Poole A.M."/>
            <person name="Pritham E.J."/>
            <person name="Richards T.A."/>
            <person name="Rocap G."/>
            <person name="Roy S.W."/>
            <person name="Sarai C."/>
            <person name="Schaack S."/>
            <person name="Shirato S."/>
            <person name="Slamovits C.H."/>
            <person name="Spencer D.F."/>
            <person name="Suzuki S."/>
            <person name="Worden A.Z."/>
            <person name="Zauner S."/>
            <person name="Barry K."/>
            <person name="Bell C."/>
            <person name="Bharti A.K."/>
            <person name="Crow J.A."/>
            <person name="Grimwood J."/>
            <person name="Kramer R."/>
            <person name="Lindquist E."/>
            <person name="Lucas S."/>
            <person name="Salamov A."/>
            <person name="McFadden G.I."/>
            <person name="Lane C.E."/>
            <person name="Keeling P.J."/>
            <person name="Gray M.W."/>
            <person name="Grigoriev I.V."/>
            <person name="Archibald J.M."/>
        </authorList>
    </citation>
    <scope>NUCLEOTIDE SEQUENCE</scope>
    <source>
        <strain evidence="10 12">CCMP2712</strain>
    </source>
</reference>
<dbReference type="PRINTS" id="PR00056">
    <property type="entry name" value="HSFDOMAIN"/>
</dbReference>
<dbReference type="InterPro" id="IPR036388">
    <property type="entry name" value="WH-like_DNA-bd_sf"/>
</dbReference>
<dbReference type="PANTHER" id="PTHR10015">
    <property type="entry name" value="HEAT SHOCK TRANSCRIPTION FACTOR"/>
    <property type="match status" value="1"/>
</dbReference>
<keyword evidence="2" id="KW-0805">Transcription regulation</keyword>
<evidence type="ECO:0000256" key="4">
    <source>
        <dbReference type="ARBA" id="ARBA00023163"/>
    </source>
</evidence>
<dbReference type="eggNOG" id="KOG0627">
    <property type="taxonomic scope" value="Eukaryota"/>
</dbReference>
<evidence type="ECO:0000313" key="10">
    <source>
        <dbReference type="EMBL" id="EKX48342.1"/>
    </source>
</evidence>